<feature type="transmembrane region" description="Helical" evidence="1">
    <location>
        <begin position="107"/>
        <end position="127"/>
    </location>
</feature>
<feature type="transmembrane region" description="Helical" evidence="1">
    <location>
        <begin position="737"/>
        <end position="757"/>
    </location>
</feature>
<evidence type="ECO:0000313" key="2">
    <source>
        <dbReference type="EMBL" id="SCV00092.1"/>
    </source>
</evidence>
<dbReference type="CDD" id="cd02440">
    <property type="entry name" value="AdoMet_MTases"/>
    <property type="match status" value="1"/>
</dbReference>
<feature type="transmembrane region" description="Helical" evidence="1">
    <location>
        <begin position="139"/>
        <end position="160"/>
    </location>
</feature>
<dbReference type="RefSeq" id="WP_340530500.1">
    <property type="nucleotide sequence ID" value="NZ_FMSH01000515.1"/>
</dbReference>
<organism evidence="2">
    <name type="scientific">Cupriavidus necator</name>
    <name type="common">Alcaligenes eutrophus</name>
    <name type="synonym">Ralstonia eutropha</name>
    <dbReference type="NCBI Taxonomy" id="106590"/>
    <lineage>
        <taxon>Bacteria</taxon>
        <taxon>Pseudomonadati</taxon>
        <taxon>Pseudomonadota</taxon>
        <taxon>Betaproteobacteria</taxon>
        <taxon>Burkholderiales</taxon>
        <taxon>Burkholderiaceae</taxon>
        <taxon>Cupriavidus</taxon>
    </lineage>
</organism>
<name>A0A1K0JLS9_CUPNE</name>
<protein>
    <recommendedName>
        <fullName evidence="3">Spermidine synthase</fullName>
    </recommendedName>
</protein>
<dbReference type="InterPro" id="IPR029063">
    <property type="entry name" value="SAM-dependent_MTases_sf"/>
</dbReference>
<feature type="transmembrane region" description="Helical" evidence="1">
    <location>
        <begin position="195"/>
        <end position="213"/>
    </location>
</feature>
<evidence type="ECO:0008006" key="3">
    <source>
        <dbReference type="Google" id="ProtNLM"/>
    </source>
</evidence>
<feature type="transmembrane region" description="Helical" evidence="1">
    <location>
        <begin position="34"/>
        <end position="56"/>
    </location>
</feature>
<dbReference type="Pfam" id="PF01564">
    <property type="entry name" value="Spermine_synth"/>
    <property type="match status" value="1"/>
</dbReference>
<accession>A0A1K0JLS9</accession>
<dbReference type="SUPFAM" id="SSF53335">
    <property type="entry name" value="S-adenosyl-L-methionine-dependent methyltransferases"/>
    <property type="match status" value="1"/>
</dbReference>
<sequence length="816" mass="87866">MPRPPLFALALLSAAALGYEILLMRLLSIIQWHHFAYMMISVALLGYGAAGALVALAQRTLVRHFVPVFAGGALLFGVSAMACFALAQHVAFNPLEILWEPSQPLRLLLIYLLLFVPFFCAATSICLSFSRFTEQVPRIYSFDILGAGLGCLGIIVALFALHPVDALRLVGMAGMAAAALACVECRWHRPWLPALLLLAAIVPAGVPGDWIALRPSEYKELSQALRIGNARVVAQRSSPLGLVTVVESPSIPLRHAPGLSLNAGQEPPAQLAVFTDGDGLSALNRYDGRREPLAYLGDLTSALPYHLLRDPKVLVLGSGAGADVLQAVYHQASAVDAVELNPQVIELVQGRFAAFSGKPYSAAGVRVFAGEARGFLAASTARYDLIQVALLDSFSTSSAGLYALSESYLYTVEAFQGYLRHLRPGGLLAITRWVTLPPRDIPKLLATAVAAMEGAGVPEPSRRLALVRGWKTATLVVKNGEFSAADLVALAGFCRARSFDVEYYPGIQPGQANRYNVLDQPYFFDAAQALLGPERDRFLSRYKFDVRPATDDRPYFFHFFKWRTLPELLSLKAQGGLPLLEWGYPVLVATLLQATALALLLIVVPLWILRRRPRPQPAAGPGGNGAAVRRLPEWRAGFYFLAVGVGFMFVEIAFIQKFILFLSHPLYAVAVVLCAFLCFAGLGSRYAQRMPARAGDDRGRRQAALAVSGICVAALVYLVALPTVFRLLIGLPDPARIGVSVLLIAPLAFLMGMPFPLGLARVAARDETLVPWAWGINACASVVAAVLATLVAIHVGFTAVVLVALLLYAAAALACP</sequence>
<feature type="transmembrane region" description="Helical" evidence="1">
    <location>
        <begin position="638"/>
        <end position="659"/>
    </location>
</feature>
<feature type="transmembrane region" description="Helical" evidence="1">
    <location>
        <begin position="665"/>
        <end position="682"/>
    </location>
</feature>
<dbReference type="EMBL" id="FMSH01000515">
    <property type="protein sequence ID" value="SCV00092.1"/>
    <property type="molecule type" value="Genomic_DNA"/>
</dbReference>
<dbReference type="AlphaFoldDB" id="A0A1K0JLS9"/>
<evidence type="ECO:0000256" key="1">
    <source>
        <dbReference type="SAM" id="Phobius"/>
    </source>
</evidence>
<keyword evidence="1" id="KW-0812">Transmembrane</keyword>
<feature type="transmembrane region" description="Helical" evidence="1">
    <location>
        <begin position="166"/>
        <end position="183"/>
    </location>
</feature>
<reference evidence="2" key="1">
    <citation type="submission" date="2016-09" db="EMBL/GenBank/DDBJ databases">
        <authorList>
            <person name="Capua I."/>
            <person name="De Benedictis P."/>
            <person name="Joannis T."/>
            <person name="Lombin L.H."/>
            <person name="Cattoli G."/>
        </authorList>
    </citation>
    <scope>NUCLEOTIDE SEQUENCE</scope>
    <source>
        <strain evidence="2">B9</strain>
    </source>
</reference>
<gene>
    <name evidence="2" type="ORF">CNECB9_670013</name>
</gene>
<dbReference type="Gene3D" id="3.40.50.150">
    <property type="entry name" value="Vaccinia Virus protein VP39"/>
    <property type="match status" value="1"/>
</dbReference>
<feature type="transmembrane region" description="Helical" evidence="1">
    <location>
        <begin position="769"/>
        <end position="791"/>
    </location>
</feature>
<feature type="transmembrane region" description="Helical" evidence="1">
    <location>
        <begin position="582"/>
        <end position="609"/>
    </location>
</feature>
<keyword evidence="1" id="KW-1133">Transmembrane helix</keyword>
<feature type="transmembrane region" description="Helical" evidence="1">
    <location>
        <begin position="797"/>
        <end position="815"/>
    </location>
</feature>
<proteinExistence type="predicted"/>
<feature type="transmembrane region" description="Helical" evidence="1">
    <location>
        <begin position="703"/>
        <end position="725"/>
    </location>
</feature>
<keyword evidence="1" id="KW-0472">Membrane</keyword>
<feature type="transmembrane region" description="Helical" evidence="1">
    <location>
        <begin position="68"/>
        <end position="87"/>
    </location>
</feature>